<evidence type="ECO:0000313" key="2">
    <source>
        <dbReference type="EMBL" id="ORB53032.1"/>
    </source>
</evidence>
<dbReference type="InterPro" id="IPR011335">
    <property type="entry name" value="Restrct_endonuc-II-like"/>
</dbReference>
<reference evidence="2 3" key="1">
    <citation type="submission" date="2016-12" db="EMBL/GenBank/DDBJ databases">
        <title>The new phylogeny of genus Mycobacterium.</title>
        <authorList>
            <person name="Tortoli E."/>
            <person name="Trovato A."/>
            <person name="Cirillo D.M."/>
        </authorList>
    </citation>
    <scope>NUCLEOTIDE SEQUENCE [LARGE SCALE GENOMIC DNA]</scope>
    <source>
        <strain evidence="2 3">DSM 44223</strain>
    </source>
</reference>
<evidence type="ECO:0000313" key="3">
    <source>
        <dbReference type="Proteomes" id="UP000192534"/>
    </source>
</evidence>
<protein>
    <recommendedName>
        <fullName evidence="1">DUF559 domain-containing protein</fullName>
    </recommendedName>
</protein>
<dbReference type="AlphaFoldDB" id="A0A1X0IXB3"/>
<evidence type="ECO:0000259" key="1">
    <source>
        <dbReference type="Pfam" id="PF04480"/>
    </source>
</evidence>
<dbReference type="RefSeq" id="WP_083119258.1">
    <property type="nucleotide sequence ID" value="NZ_JACKUO010000011.1"/>
</dbReference>
<dbReference type="InterPro" id="IPR007569">
    <property type="entry name" value="DUF559"/>
</dbReference>
<dbReference type="EMBL" id="MVIH01000005">
    <property type="protein sequence ID" value="ORB53032.1"/>
    <property type="molecule type" value="Genomic_DNA"/>
</dbReference>
<comment type="caution">
    <text evidence="2">The sequence shown here is derived from an EMBL/GenBank/DDBJ whole genome shotgun (WGS) entry which is preliminary data.</text>
</comment>
<dbReference type="Pfam" id="PF04480">
    <property type="entry name" value="DUF559"/>
    <property type="match status" value="1"/>
</dbReference>
<dbReference type="Gene3D" id="3.40.960.10">
    <property type="entry name" value="VSR Endonuclease"/>
    <property type="match status" value="1"/>
</dbReference>
<gene>
    <name evidence="2" type="ORF">BST42_13475</name>
</gene>
<organism evidence="2 3">
    <name type="scientific">Mycolicibacterium rhodesiae</name>
    <name type="common">Mycobacterium rhodesiae</name>
    <dbReference type="NCBI Taxonomy" id="36814"/>
    <lineage>
        <taxon>Bacteria</taxon>
        <taxon>Bacillati</taxon>
        <taxon>Actinomycetota</taxon>
        <taxon>Actinomycetes</taxon>
        <taxon>Mycobacteriales</taxon>
        <taxon>Mycobacteriaceae</taxon>
        <taxon>Mycolicibacterium</taxon>
    </lineage>
</organism>
<feature type="domain" description="DUF559" evidence="1">
    <location>
        <begin position="212"/>
        <end position="262"/>
    </location>
</feature>
<dbReference type="SUPFAM" id="SSF52980">
    <property type="entry name" value="Restriction endonuclease-like"/>
    <property type="match status" value="1"/>
</dbReference>
<name>A0A1X0IXB3_MYCRH</name>
<dbReference type="Proteomes" id="UP000192534">
    <property type="component" value="Unassembled WGS sequence"/>
</dbReference>
<sequence>MNRVFIGSEALAAGQLTEHELRRWYRPIYRDVYVAASVDPSLRDRTWAAWLWSRRRAVVSGLAAAALHGSQWVDAGEPIELIGRNARPHKGLIVRNENLATREVTTVAGLPVTTPVRTAFDLGRHLPAETAITRLDALKWATFFSIDDVMQLAHERPGARGLRQLKAILPRVDGGAASPKETWLRILLIDAGFPAPTTQIPVMDGWRILAVLDMGWDNIKVAVEYDGDHHRTNRAQYVKDQRRIRRLEQLGWIVIRVIAEDRPDDIIRQVREAIRRRTSPRSTVA</sequence>
<dbReference type="OrthoDB" id="3173471at2"/>
<proteinExistence type="predicted"/>
<keyword evidence="3" id="KW-1185">Reference proteome</keyword>
<accession>A0A1X0IXB3</accession>